<evidence type="ECO:0000313" key="1">
    <source>
        <dbReference type="EMBL" id="SEM69183.1"/>
    </source>
</evidence>
<sequence length="421" mass="45910">MGFWSRWIGRPLRATDSGLYDLLGRGETWAGEPVSVQGALNLSAYWACVRITAQTVASLSFDIMEKGKDGVKVKASGHWLQGLLDESPNADQTAIEFWEGRVLGLCTTGNGFGEKSYVGRRIVAINRMPNDTVVIRKEDGSLEYRFVDRGKEEKLPEEKVFHIKGFGDGDVGMSPVEYARQTLSLTIATERAVGQGFSRGQRAKGFFVMPPGAKPLTAEQRADAKKSLVDANAGPAAPWAGILEGGVDWKSISLSNRDAELILNRRFNVEEVCRWLGTPPIIIGHAGEGQTMWGTGVGVVMQAWYTLGLRPLFKRIEQAVAKRLLTPEERQRFSLRINYEDLLRTDSAARAAFYVAMLAAGVMTINEVRRLEGLSPVAGGDVPRMQAQNIPITATTSVSALMNHLQSLIGHNGGPPLGVDA</sequence>
<reference evidence="2" key="1">
    <citation type="submission" date="2016-10" db="EMBL/GenBank/DDBJ databases">
        <authorList>
            <person name="Varghese N."/>
            <person name="Submissions S."/>
        </authorList>
    </citation>
    <scope>NUCLEOTIDE SEQUENCE [LARGE SCALE GENOMIC DNA]</scope>
    <source>
        <strain evidence="2">LMG 26383,CCUG 61248,R- 45681</strain>
    </source>
</reference>
<dbReference type="AlphaFoldDB" id="A0A1H8AF62"/>
<organism evidence="1 2">
    <name type="scientific">Bosea lupini</name>
    <dbReference type="NCBI Taxonomy" id="1036779"/>
    <lineage>
        <taxon>Bacteria</taxon>
        <taxon>Pseudomonadati</taxon>
        <taxon>Pseudomonadota</taxon>
        <taxon>Alphaproteobacteria</taxon>
        <taxon>Hyphomicrobiales</taxon>
        <taxon>Boseaceae</taxon>
        <taxon>Bosea</taxon>
    </lineage>
</organism>
<dbReference type="InterPro" id="IPR006944">
    <property type="entry name" value="Phage/GTA_portal"/>
</dbReference>
<proteinExistence type="predicted"/>
<gene>
    <name evidence="1" type="ORF">SAMN04515666_11931</name>
</gene>
<evidence type="ECO:0000313" key="2">
    <source>
        <dbReference type="Proteomes" id="UP000199664"/>
    </source>
</evidence>
<dbReference type="STRING" id="1036779.SAMN04515666_11931"/>
<name>A0A1H8AF62_9HYPH</name>
<dbReference type="NCBIfam" id="TIGR01537">
    <property type="entry name" value="portal_HK97"/>
    <property type="match status" value="1"/>
</dbReference>
<dbReference type="RefSeq" id="WP_091843504.1">
    <property type="nucleotide sequence ID" value="NZ_FOAN01000019.1"/>
</dbReference>
<keyword evidence="2" id="KW-1185">Reference proteome</keyword>
<dbReference type="EMBL" id="FOAN01000019">
    <property type="protein sequence ID" value="SEM69183.1"/>
    <property type="molecule type" value="Genomic_DNA"/>
</dbReference>
<dbReference type="OrthoDB" id="7592047at2"/>
<dbReference type="InterPro" id="IPR006427">
    <property type="entry name" value="Portal_HK97"/>
</dbReference>
<accession>A0A1H8AF62</accession>
<dbReference type="Proteomes" id="UP000199664">
    <property type="component" value="Unassembled WGS sequence"/>
</dbReference>
<dbReference type="Pfam" id="PF04860">
    <property type="entry name" value="Phage_portal"/>
    <property type="match status" value="1"/>
</dbReference>
<protein>
    <submittedName>
        <fullName evidence="1">Phage portal protein, HK97 family</fullName>
    </submittedName>
</protein>